<dbReference type="InterPro" id="IPR013929">
    <property type="entry name" value="RPAP1_C"/>
</dbReference>
<feature type="domain" description="RPAP1/MINIYO-like TPR repeats" evidence="8">
    <location>
        <begin position="1120"/>
        <end position="1344"/>
    </location>
</feature>
<reference evidence="9" key="2">
    <citation type="submission" date="2025-08" db="UniProtKB">
        <authorList>
            <consortium name="Ensembl"/>
        </authorList>
    </citation>
    <scope>IDENTIFICATION</scope>
</reference>
<dbReference type="GO" id="GO:0006366">
    <property type="term" value="P:transcription by RNA polymerase II"/>
    <property type="evidence" value="ECO:0007669"/>
    <property type="project" value="InterPro"/>
</dbReference>
<sequence length="1414" mass="156532">MSCLQSAMLKRPSSSDSEADLLRAQECFLAAGVPSAVRVLRRPEKRRGEPSGCAGEEKAEEEEEVMVSCRDVVTITEHSEQIPSLTPGPSKKSCFRAEQVCFVDEDPEAELERKDTHVTAVLSRIIEHDTSAVPVSFPAFTGAAFPKVFHRSEVEDQVKISAAKIAAQRARGKGLTGGDPVQPTLVPQGTSCAPLASMETASLPSGSEGECLTILAEHAVSETSRLVTGLGLSGHNGSLEAKKIHEENEAKLHGMSQSEILEEQRRLLSQLEPRLVDFVKSRKPHGGCQPSAAPLPAKEEQQHCFSEHISQEVEMEDVEANFGCIHVYSLFVVTEDELPVKPEKGWLHMDKLEPEKLEWMRDLPASRKRSTKKAMQARFNFDGVLISPTEDLPTHLGLHHHGDEPELAGYSLQELFLLSRSQVTQQRCLALTTLGHILTKARASDFASSVRGSVFATLLDAGLLFLLRFSLDDKYEGLMAAAVQALRALLVTVDDEECLDNTFSWFLGMATFPLLPFAQEEDKEDDEGLEDALKETAKEKEEKKSDHDVARNDVIKGLLRMKLLPRLRYILEVLRPPPRTVLDILEILIRIARHSPTSAIQVLDCPRLMNTVMSEFLPCSWSPPVSPTPDRLHGFPVAAAMKLVRILATAGRHTCARLLNSLGARERISCFVAQEPQDLLLEPGEALRISTEALRLWAVAAGYGQACDLYRDLYPILVQTLQSHPMRWPPGHVLRPLELQRVQALHTLLTNVTHTAGCHQELQASLTSPQETECPPPPSVEWGHVTGLQPPLLASLKACVKLLDEPGQKENILSLLPSHLLYLGAFYSQLSAQSSFQPVDCLQELEVLTSEVLIPLLSHQAICDLIGNLKSCSALCNPLSCSDPEMVPSLPSLTWSGGKPALSLSGSNSPFPFLIALCYLLEVLSSIHKGIAHKFSHLLLSSALMMYLQACCQAMPTVSLFSAWPLWHEQHLLYLLVKLALRLVPVSSEVEKQISLYHRVAATMVPWLLPGSEYLARDLLSTVIFNLDLITEGRCGGPEAADLSELQLQEGGSFGHFPVGPLMRDACAQLPSIRGCYLTHLASLEPTILYSRDRHLMRTPWVRSWMLPEVQGPILPSDWPFLPIISLYERVGIPGGGDMQVEALPQASVKSVVHSLQWLLILERWRDGVLQAVTPAAKLARLSCLFLCSSDLFLERPVQQLTWALLRSLCVPARLAALDLGVPLPGLASFHDLYASLLSQFEAVSFGDHLFCCFVLLPLQQRFSVSLRLALFGEHVGLLRSLGLPLQQLPVPLEQFTYPPEDSLTLLRLYFQVLVTGALRCAWCPVLYVVALAHLNAFIFSQDVVSQEVDAARRSMLRKTYYLTDEVLKDHLLLFKVPHLQKELGFDAYEHLPPIRARRLESVVGMEEGESLKT</sequence>
<comment type="subcellular location">
    <subcellularLocation>
        <location evidence="1">Nucleus</location>
    </subcellularLocation>
</comment>
<evidence type="ECO:0000256" key="1">
    <source>
        <dbReference type="ARBA" id="ARBA00004123"/>
    </source>
</evidence>
<dbReference type="GeneTree" id="ENSGT00390000007594"/>
<evidence type="ECO:0000256" key="5">
    <source>
        <dbReference type="SAM" id="MobiDB-lite"/>
    </source>
</evidence>
<reference evidence="9" key="3">
    <citation type="submission" date="2025-09" db="UniProtKB">
        <authorList>
            <consortium name="Ensembl"/>
        </authorList>
    </citation>
    <scope>IDENTIFICATION</scope>
</reference>
<dbReference type="InterPro" id="IPR057989">
    <property type="entry name" value="TPR_RPAP1/MINIYO-like"/>
</dbReference>
<dbReference type="Proteomes" id="UP000694397">
    <property type="component" value="Chromosome 15"/>
</dbReference>
<proteinExistence type="inferred from homology"/>
<dbReference type="InterPro" id="IPR013930">
    <property type="entry name" value="RPAP1_N"/>
</dbReference>
<keyword evidence="4" id="KW-0539">Nucleus</keyword>
<dbReference type="PANTHER" id="PTHR21483">
    <property type="entry name" value="RNA POLYMERASE II-ASSOCIATED PROTEIN 1"/>
    <property type="match status" value="1"/>
</dbReference>
<comment type="similarity">
    <text evidence="2">Belongs to the RPAP1 family.</text>
</comment>
<dbReference type="PANTHER" id="PTHR21483:SF18">
    <property type="entry name" value="RNA POLYMERASE II-ASSOCIATED PROTEIN 1"/>
    <property type="match status" value="1"/>
</dbReference>
<evidence type="ECO:0000313" key="10">
    <source>
        <dbReference type="Proteomes" id="UP000694397"/>
    </source>
</evidence>
<evidence type="ECO:0000313" key="9">
    <source>
        <dbReference type="Ensembl" id="ENSSFOP00015041479.1"/>
    </source>
</evidence>
<accession>A0A8C9SMF0</accession>
<dbReference type="InterPro" id="IPR039913">
    <property type="entry name" value="RPAP1/Rba50"/>
</dbReference>
<name>A0A8C9SMF0_SCLFO</name>
<keyword evidence="3" id="KW-0804">Transcription</keyword>
<keyword evidence="10" id="KW-1185">Reference proteome</keyword>
<dbReference type="Pfam" id="PF08621">
    <property type="entry name" value="RPAP1_N"/>
    <property type="match status" value="1"/>
</dbReference>
<evidence type="ECO:0000256" key="3">
    <source>
        <dbReference type="ARBA" id="ARBA00023163"/>
    </source>
</evidence>
<gene>
    <name evidence="9" type="primary">RPAP1</name>
    <name evidence="9" type="synonym">rpap1</name>
</gene>
<dbReference type="Pfam" id="PF08620">
    <property type="entry name" value="RPAP1_C"/>
    <property type="match status" value="1"/>
</dbReference>
<evidence type="ECO:0000259" key="8">
    <source>
        <dbReference type="Pfam" id="PF25766"/>
    </source>
</evidence>
<evidence type="ECO:0000259" key="6">
    <source>
        <dbReference type="Pfam" id="PF08620"/>
    </source>
</evidence>
<organism evidence="9 10">
    <name type="scientific">Scleropages formosus</name>
    <name type="common">Asian bonytongue</name>
    <name type="synonym">Osteoglossum formosum</name>
    <dbReference type="NCBI Taxonomy" id="113540"/>
    <lineage>
        <taxon>Eukaryota</taxon>
        <taxon>Metazoa</taxon>
        <taxon>Chordata</taxon>
        <taxon>Craniata</taxon>
        <taxon>Vertebrata</taxon>
        <taxon>Euteleostomi</taxon>
        <taxon>Actinopterygii</taxon>
        <taxon>Neopterygii</taxon>
        <taxon>Teleostei</taxon>
        <taxon>Osteoglossocephala</taxon>
        <taxon>Osteoglossomorpha</taxon>
        <taxon>Osteoglossiformes</taxon>
        <taxon>Osteoglossidae</taxon>
        <taxon>Scleropages</taxon>
    </lineage>
</organism>
<reference evidence="9 10" key="1">
    <citation type="submission" date="2019-04" db="EMBL/GenBank/DDBJ databases">
        <authorList>
            <consortium name="Wellcome Sanger Institute Data Sharing"/>
        </authorList>
    </citation>
    <scope>NUCLEOTIDE SEQUENCE [LARGE SCALE GENOMIC DNA]</scope>
</reference>
<feature type="region of interest" description="Disordered" evidence="5">
    <location>
        <begin position="41"/>
        <end position="60"/>
    </location>
</feature>
<dbReference type="Ensembl" id="ENSSFOT00015083280.1">
    <property type="protein sequence ID" value="ENSSFOP00015041479.1"/>
    <property type="gene ID" value="ENSSFOG00015017757.2"/>
</dbReference>
<protein>
    <submittedName>
        <fullName evidence="9">RNA polymerase II associated protein 1</fullName>
    </submittedName>
</protein>
<dbReference type="Pfam" id="PF25766">
    <property type="entry name" value="TPR_RPAP1"/>
    <property type="match status" value="1"/>
</dbReference>
<feature type="domain" description="RPAP1 C-terminal" evidence="6">
    <location>
        <begin position="376"/>
        <end position="441"/>
    </location>
</feature>
<evidence type="ECO:0000259" key="7">
    <source>
        <dbReference type="Pfam" id="PF08621"/>
    </source>
</evidence>
<feature type="domain" description="RPAP1 N-terminal" evidence="7">
    <location>
        <begin position="242"/>
        <end position="283"/>
    </location>
</feature>
<evidence type="ECO:0000256" key="4">
    <source>
        <dbReference type="ARBA" id="ARBA00023242"/>
    </source>
</evidence>
<dbReference type="OrthoDB" id="348201at2759"/>
<evidence type="ECO:0000256" key="2">
    <source>
        <dbReference type="ARBA" id="ARBA00009953"/>
    </source>
</evidence>